<dbReference type="InterPro" id="IPR009057">
    <property type="entry name" value="Homeodomain-like_sf"/>
</dbReference>
<sequence>MPYRSTGITICGTRYDRRQKLTPEQRAEIFHRYMTEDVSQRQLAREYGVSRRLITFIVNPEREKRNRELLNKRKAKGLYKPDRKKHTEIIREYRRYKQKLFKEGKIQLNTDRK</sequence>
<reference evidence="1 2" key="1">
    <citation type="submission" date="2018-08" db="EMBL/GenBank/DDBJ databases">
        <title>A genome reference for cultivated species of the human gut microbiota.</title>
        <authorList>
            <person name="Zou Y."/>
            <person name="Xue W."/>
            <person name="Luo G."/>
        </authorList>
    </citation>
    <scope>NUCLEOTIDE SEQUENCE [LARGE SCALE GENOMIC DNA]</scope>
    <source>
        <strain evidence="1 2">AM30-40</strain>
    </source>
</reference>
<comment type="caution">
    <text evidence="1">The sequence shown here is derived from an EMBL/GenBank/DDBJ whole genome shotgun (WGS) entry which is preliminary data.</text>
</comment>
<evidence type="ECO:0000313" key="2">
    <source>
        <dbReference type="Proteomes" id="UP000283429"/>
    </source>
</evidence>
<evidence type="ECO:0000313" key="1">
    <source>
        <dbReference type="EMBL" id="RHD82798.1"/>
    </source>
</evidence>
<dbReference type="SUPFAM" id="SSF46689">
    <property type="entry name" value="Homeodomain-like"/>
    <property type="match status" value="1"/>
</dbReference>
<dbReference type="Proteomes" id="UP000283429">
    <property type="component" value="Unassembled WGS sequence"/>
</dbReference>
<dbReference type="EMBL" id="QSJM01000011">
    <property type="protein sequence ID" value="RHD82798.1"/>
    <property type="molecule type" value="Genomic_DNA"/>
</dbReference>
<protein>
    <submittedName>
        <fullName evidence="1">Uncharacterized protein</fullName>
    </submittedName>
</protein>
<dbReference type="RefSeq" id="WP_101602822.1">
    <property type="nucleotide sequence ID" value="NZ_JADNJS010000006.1"/>
</dbReference>
<accession>A0A414HEK6</accession>
<proteinExistence type="predicted"/>
<organism evidence="1 2">
    <name type="scientific">Phocaeicola vulgatus</name>
    <name type="common">Bacteroides vulgatus</name>
    <dbReference type="NCBI Taxonomy" id="821"/>
    <lineage>
        <taxon>Bacteria</taxon>
        <taxon>Pseudomonadati</taxon>
        <taxon>Bacteroidota</taxon>
        <taxon>Bacteroidia</taxon>
        <taxon>Bacteroidales</taxon>
        <taxon>Bacteroidaceae</taxon>
        <taxon>Phocaeicola</taxon>
    </lineage>
</organism>
<name>A0A414HEK6_PHOVU</name>
<dbReference type="Gene3D" id="1.10.10.60">
    <property type="entry name" value="Homeodomain-like"/>
    <property type="match status" value="1"/>
</dbReference>
<dbReference type="AlphaFoldDB" id="A0A414HEK6"/>
<gene>
    <name evidence="1" type="ORF">DW783_05305</name>
</gene>